<dbReference type="RefSeq" id="WP_010963997.1">
    <property type="nucleotide sequence ID" value="NC_003030.1"/>
</dbReference>
<protein>
    <submittedName>
        <fullName evidence="4">CBS domains</fullName>
    </submittedName>
</protein>
<dbReference type="Pfam" id="PF00571">
    <property type="entry name" value="CBS"/>
    <property type="match status" value="2"/>
</dbReference>
<feature type="domain" description="CBS" evidence="3">
    <location>
        <begin position="72"/>
        <end position="128"/>
    </location>
</feature>
<evidence type="ECO:0000256" key="2">
    <source>
        <dbReference type="PROSITE-ProRule" id="PRU00703"/>
    </source>
</evidence>
<dbReference type="SUPFAM" id="SSF54631">
    <property type="entry name" value="CBS-domain pair"/>
    <property type="match status" value="1"/>
</dbReference>
<name>Q97L84_CLOAB</name>
<feature type="domain" description="CBS" evidence="3">
    <location>
        <begin position="7"/>
        <end position="64"/>
    </location>
</feature>
<dbReference type="EMBL" id="AE001437">
    <property type="protein sequence ID" value="AAK78655.1"/>
    <property type="molecule type" value="Genomic_DNA"/>
</dbReference>
<organism evidence="4 5">
    <name type="scientific">Clostridium acetobutylicum (strain ATCC 824 / DSM 792 / JCM 1419 / IAM 19013 / LMG 5710 / NBRC 13948 / NRRL B-527 / VKM B-1787 / 2291 / W)</name>
    <dbReference type="NCBI Taxonomy" id="272562"/>
    <lineage>
        <taxon>Bacteria</taxon>
        <taxon>Bacillati</taxon>
        <taxon>Bacillota</taxon>
        <taxon>Clostridia</taxon>
        <taxon>Eubacteriales</taxon>
        <taxon>Clostridiaceae</taxon>
        <taxon>Clostridium</taxon>
    </lineage>
</organism>
<dbReference type="AlphaFoldDB" id="Q97L84"/>
<evidence type="ECO:0000313" key="5">
    <source>
        <dbReference type="Proteomes" id="UP000000814"/>
    </source>
</evidence>
<dbReference type="SMART" id="SM00116">
    <property type="entry name" value="CBS"/>
    <property type="match status" value="2"/>
</dbReference>
<sequence length="142" mass="15093">MKISEVMTKNVVSVSGEENIKRAAELMRDHDIGAIPVCNSDKVIGVVTDRDIVLRTVAEGSDASSENVRSIMTSTPVVASPDMDAREATKIMSEKQVRRLPVARDGKLVGMVSLGDFAVEGSTDNCAEKALSGISSPCCPKI</sequence>
<dbReference type="KEGG" id="cac:CA_C0678"/>
<evidence type="ECO:0000259" key="3">
    <source>
        <dbReference type="PROSITE" id="PS51371"/>
    </source>
</evidence>
<dbReference type="Gene3D" id="3.10.580.10">
    <property type="entry name" value="CBS-domain"/>
    <property type="match status" value="1"/>
</dbReference>
<dbReference type="PATRIC" id="fig|272562.8.peg.881"/>
<dbReference type="PANTHER" id="PTHR48108:SF34">
    <property type="entry name" value="CBS DOMAIN-CONTAINING PROTEIN YHCV"/>
    <property type="match status" value="1"/>
</dbReference>
<dbReference type="STRING" id="272562.CA_C0678"/>
<evidence type="ECO:0000256" key="1">
    <source>
        <dbReference type="ARBA" id="ARBA00022737"/>
    </source>
</evidence>
<dbReference type="InterPro" id="IPR046342">
    <property type="entry name" value="CBS_dom_sf"/>
</dbReference>
<gene>
    <name evidence="4" type="ordered locus">CA_C0678</name>
</gene>
<proteinExistence type="predicted"/>
<dbReference type="InterPro" id="IPR051462">
    <property type="entry name" value="CBS_domain-containing"/>
</dbReference>
<dbReference type="Proteomes" id="UP000000814">
    <property type="component" value="Chromosome"/>
</dbReference>
<dbReference type="PIR" id="D96983">
    <property type="entry name" value="D96983"/>
</dbReference>
<dbReference type="GeneID" id="44997189"/>
<dbReference type="InterPro" id="IPR000644">
    <property type="entry name" value="CBS_dom"/>
</dbReference>
<keyword evidence="2" id="KW-0129">CBS domain</keyword>
<dbReference type="HOGENOM" id="CLU_040681_12_0_9"/>
<accession>Q97L84</accession>
<dbReference type="eggNOG" id="COG0517">
    <property type="taxonomic scope" value="Bacteria"/>
</dbReference>
<keyword evidence="5" id="KW-1185">Reference proteome</keyword>
<evidence type="ECO:0000313" key="4">
    <source>
        <dbReference type="EMBL" id="AAK78655.1"/>
    </source>
</evidence>
<dbReference type="OrthoDB" id="9802114at2"/>
<dbReference type="PROSITE" id="PS51371">
    <property type="entry name" value="CBS"/>
    <property type="match status" value="2"/>
</dbReference>
<reference evidence="4 5" key="1">
    <citation type="journal article" date="2001" name="J. Bacteriol.">
        <title>Genome sequence and comparative analysis of the solvent-producing bacterium Clostridium acetobutylicum.</title>
        <authorList>
            <person name="Nolling J."/>
            <person name="Breton G."/>
            <person name="Omelchenko M.V."/>
            <person name="Makarova K.S."/>
            <person name="Zeng Q."/>
            <person name="Gibson R."/>
            <person name="Lee H.M."/>
            <person name="Dubois J."/>
            <person name="Qiu D."/>
            <person name="Hitti J."/>
            <person name="Wolf Y.I."/>
            <person name="Tatusov R.L."/>
            <person name="Sabathe F."/>
            <person name="Doucette-Stamm L."/>
            <person name="Soucaille P."/>
            <person name="Daly M.J."/>
            <person name="Bennett G.N."/>
            <person name="Koonin E.V."/>
            <person name="Smith D.R."/>
        </authorList>
    </citation>
    <scope>NUCLEOTIDE SEQUENCE [LARGE SCALE GENOMIC DNA]</scope>
    <source>
        <strain evidence="5">ATCC 824 / DSM 792 / JCM 1419 / LMG 5710 / VKM B-1787</strain>
    </source>
</reference>
<keyword evidence="1" id="KW-0677">Repeat</keyword>
<dbReference type="CDD" id="cd04622">
    <property type="entry name" value="CBS_pair_HRP1_like"/>
    <property type="match status" value="1"/>
</dbReference>
<dbReference type="PANTHER" id="PTHR48108">
    <property type="entry name" value="CBS DOMAIN-CONTAINING PROTEIN CBSX2, CHLOROPLASTIC"/>
    <property type="match status" value="1"/>
</dbReference>